<feature type="signal peptide" evidence="10">
    <location>
        <begin position="1"/>
        <end position="16"/>
    </location>
</feature>
<evidence type="ECO:0000256" key="7">
    <source>
        <dbReference type="ARBA" id="ARBA00022764"/>
    </source>
</evidence>
<keyword evidence="7" id="KW-0574">Periplasm</keyword>
<keyword evidence="8" id="KW-0653">Protein transport</keyword>
<dbReference type="GO" id="GO:0030288">
    <property type="term" value="C:outer membrane-bounded periplasmic space"/>
    <property type="evidence" value="ECO:0007669"/>
    <property type="project" value="TreeGrafter"/>
</dbReference>
<dbReference type="NCBIfam" id="TIGR00547">
    <property type="entry name" value="lolA"/>
    <property type="match status" value="1"/>
</dbReference>
<comment type="subcellular location">
    <subcellularLocation>
        <location evidence="1">Periplasm</location>
    </subcellularLocation>
</comment>
<dbReference type="AlphaFoldDB" id="A0A1E8CHP2"/>
<comment type="subunit">
    <text evidence="3">Monomer.</text>
</comment>
<evidence type="ECO:0000256" key="9">
    <source>
        <dbReference type="ARBA" id="ARBA00023186"/>
    </source>
</evidence>
<evidence type="ECO:0000256" key="5">
    <source>
        <dbReference type="ARBA" id="ARBA00022448"/>
    </source>
</evidence>
<dbReference type="InterPro" id="IPR029046">
    <property type="entry name" value="LolA/LolB/LppX"/>
</dbReference>
<organism evidence="11 12">
    <name type="scientific">Pseudohongiella acticola</name>
    <dbReference type="NCBI Taxonomy" id="1524254"/>
    <lineage>
        <taxon>Bacteria</taxon>
        <taxon>Pseudomonadati</taxon>
        <taxon>Pseudomonadota</taxon>
        <taxon>Gammaproteobacteria</taxon>
        <taxon>Pseudomonadales</taxon>
        <taxon>Pseudohongiellaceae</taxon>
        <taxon>Pseudohongiella</taxon>
    </lineage>
</organism>
<keyword evidence="9" id="KW-0143">Chaperone</keyword>
<dbReference type="STRING" id="1524254.PHACT_01205"/>
<evidence type="ECO:0000256" key="3">
    <source>
        <dbReference type="ARBA" id="ARBA00011245"/>
    </source>
</evidence>
<dbReference type="Proteomes" id="UP000175669">
    <property type="component" value="Unassembled WGS sequence"/>
</dbReference>
<keyword evidence="6 10" id="KW-0732">Signal</keyword>
<reference evidence="12" key="1">
    <citation type="submission" date="2016-07" db="EMBL/GenBank/DDBJ databases">
        <authorList>
            <person name="Florea S."/>
            <person name="Webb J.S."/>
            <person name="Jaromczyk J."/>
            <person name="Schardl C.L."/>
        </authorList>
    </citation>
    <scope>NUCLEOTIDE SEQUENCE [LARGE SCALE GENOMIC DNA]</scope>
    <source>
        <strain evidence="12">KCTC 42131</strain>
    </source>
</reference>
<dbReference type="PANTHER" id="PTHR35869:SF1">
    <property type="entry name" value="OUTER-MEMBRANE LIPOPROTEIN CARRIER PROTEIN"/>
    <property type="match status" value="1"/>
</dbReference>
<dbReference type="PANTHER" id="PTHR35869">
    <property type="entry name" value="OUTER-MEMBRANE LIPOPROTEIN CARRIER PROTEIN"/>
    <property type="match status" value="1"/>
</dbReference>
<gene>
    <name evidence="11" type="ORF">PHACT_01205</name>
</gene>
<dbReference type="GO" id="GO:0044874">
    <property type="term" value="P:lipoprotein localization to outer membrane"/>
    <property type="evidence" value="ECO:0007669"/>
    <property type="project" value="TreeGrafter"/>
</dbReference>
<evidence type="ECO:0000256" key="8">
    <source>
        <dbReference type="ARBA" id="ARBA00022927"/>
    </source>
</evidence>
<dbReference type="InterPro" id="IPR004564">
    <property type="entry name" value="OM_lipoprot_carrier_LolA-like"/>
</dbReference>
<proteinExistence type="inferred from homology"/>
<name>A0A1E8CHP2_9GAMM</name>
<dbReference type="SUPFAM" id="SSF89392">
    <property type="entry name" value="Prokaryotic lipoproteins and lipoprotein localization factors"/>
    <property type="match status" value="1"/>
</dbReference>
<evidence type="ECO:0000256" key="2">
    <source>
        <dbReference type="ARBA" id="ARBA00007615"/>
    </source>
</evidence>
<dbReference type="InterPro" id="IPR018323">
    <property type="entry name" value="OM_lipoprot_carrier_LolA_Pbac"/>
</dbReference>
<keyword evidence="11" id="KW-0449">Lipoprotein</keyword>
<feature type="chain" id="PRO_5009211993" description="Outer-membrane lipoprotein carrier protein" evidence="10">
    <location>
        <begin position="17"/>
        <end position="234"/>
    </location>
</feature>
<evidence type="ECO:0000313" key="12">
    <source>
        <dbReference type="Proteomes" id="UP000175669"/>
    </source>
</evidence>
<dbReference type="Pfam" id="PF03548">
    <property type="entry name" value="LolA"/>
    <property type="match status" value="1"/>
</dbReference>
<dbReference type="EMBL" id="MASR01000001">
    <property type="protein sequence ID" value="OFE11929.1"/>
    <property type="molecule type" value="Genomic_DNA"/>
</dbReference>
<evidence type="ECO:0000256" key="6">
    <source>
        <dbReference type="ARBA" id="ARBA00022729"/>
    </source>
</evidence>
<keyword evidence="5" id="KW-0813">Transport</keyword>
<comment type="similarity">
    <text evidence="2">Belongs to the LolA family.</text>
</comment>
<keyword evidence="12" id="KW-1185">Reference proteome</keyword>
<evidence type="ECO:0000256" key="1">
    <source>
        <dbReference type="ARBA" id="ARBA00004418"/>
    </source>
</evidence>
<dbReference type="GO" id="GO:0042953">
    <property type="term" value="P:lipoprotein transport"/>
    <property type="evidence" value="ECO:0007669"/>
    <property type="project" value="InterPro"/>
</dbReference>
<dbReference type="CDD" id="cd16325">
    <property type="entry name" value="LolA"/>
    <property type="match status" value="1"/>
</dbReference>
<accession>A0A1E8CHP2</accession>
<protein>
    <recommendedName>
        <fullName evidence="4">Outer-membrane lipoprotein carrier protein</fullName>
    </recommendedName>
</protein>
<evidence type="ECO:0000313" key="11">
    <source>
        <dbReference type="EMBL" id="OFE11929.1"/>
    </source>
</evidence>
<sequence>MCVLSFMLAATPVSIAAQGASSEQANNSDSATIGTDTATERLTRLLADLSTFRADVRQLITESSGGVLEESDILFMLKRPHGFYWETLSPFPELIVTNGDTLWNYQPDLLQLSIEDWNPDESELAAQLLGGETAAIAEEYDIEAVQVATNDWEFVLRPLDQASLYQRVVLYFVDDLLESILLINTNGQRTLWEFFNRQVNEPIADTTFNFTAPDDDFLDVIDNRADNTHETDQL</sequence>
<comment type="caution">
    <text evidence="11">The sequence shown here is derived from an EMBL/GenBank/DDBJ whole genome shotgun (WGS) entry which is preliminary data.</text>
</comment>
<evidence type="ECO:0000256" key="4">
    <source>
        <dbReference type="ARBA" id="ARBA00014035"/>
    </source>
</evidence>
<dbReference type="Gene3D" id="2.50.20.10">
    <property type="entry name" value="Lipoprotein localisation LolA/LolB/LppX"/>
    <property type="match status" value="1"/>
</dbReference>
<evidence type="ECO:0000256" key="10">
    <source>
        <dbReference type="SAM" id="SignalP"/>
    </source>
</evidence>